<organism evidence="1 2">
    <name type="scientific">Sinanodonta woodiana</name>
    <name type="common">Chinese pond mussel</name>
    <name type="synonym">Anodonta woodiana</name>
    <dbReference type="NCBI Taxonomy" id="1069815"/>
    <lineage>
        <taxon>Eukaryota</taxon>
        <taxon>Metazoa</taxon>
        <taxon>Spiralia</taxon>
        <taxon>Lophotrochozoa</taxon>
        <taxon>Mollusca</taxon>
        <taxon>Bivalvia</taxon>
        <taxon>Autobranchia</taxon>
        <taxon>Heteroconchia</taxon>
        <taxon>Palaeoheterodonta</taxon>
        <taxon>Unionida</taxon>
        <taxon>Unionoidea</taxon>
        <taxon>Unionidae</taxon>
        <taxon>Unioninae</taxon>
        <taxon>Sinanodonta</taxon>
    </lineage>
</organism>
<proteinExistence type="predicted"/>
<protein>
    <recommendedName>
        <fullName evidence="3">Transposase</fullName>
    </recommendedName>
</protein>
<dbReference type="AlphaFoldDB" id="A0ABD3TKM7"/>
<evidence type="ECO:0000313" key="1">
    <source>
        <dbReference type="EMBL" id="KAL3837240.1"/>
    </source>
</evidence>
<comment type="caution">
    <text evidence="1">The sequence shown here is derived from an EMBL/GenBank/DDBJ whole genome shotgun (WGS) entry which is preliminary data.</text>
</comment>
<evidence type="ECO:0000313" key="2">
    <source>
        <dbReference type="Proteomes" id="UP001634394"/>
    </source>
</evidence>
<name>A0ABD3TKM7_SINWO</name>
<keyword evidence="2" id="KW-1185">Reference proteome</keyword>
<evidence type="ECO:0008006" key="3">
    <source>
        <dbReference type="Google" id="ProtNLM"/>
    </source>
</evidence>
<dbReference type="PANTHER" id="PTHR31751">
    <property type="entry name" value="SI:CH211-108C17.2-RELATED-RELATED"/>
    <property type="match status" value="1"/>
</dbReference>
<dbReference type="EMBL" id="JBJQND010000018">
    <property type="protein sequence ID" value="KAL3837240.1"/>
    <property type="molecule type" value="Genomic_DNA"/>
</dbReference>
<reference evidence="1 2" key="1">
    <citation type="submission" date="2024-11" db="EMBL/GenBank/DDBJ databases">
        <title>Chromosome-level genome assembly of the freshwater bivalve Anodonta woodiana.</title>
        <authorList>
            <person name="Chen X."/>
        </authorList>
    </citation>
    <scope>NUCLEOTIDE SEQUENCE [LARGE SCALE GENOMIC DNA]</scope>
    <source>
        <strain evidence="1">MN2024</strain>
        <tissue evidence="1">Gills</tissue>
    </source>
</reference>
<sequence>MLSPSEEVTCQVSPPKKIRGYSKREAARSNEVKSSCRMEKKGLLRSVEFFMYHGIRIKSLITDRHVQIVKWLREHMTDTQHCFDTWHVAKGLKKKLHALSKEQDSSHITPWIKSLVNRLYWTAASSPNQNVELMQEK</sequence>
<gene>
    <name evidence="1" type="ORF">ACJMK2_022608</name>
</gene>
<accession>A0ABD3TKM7</accession>
<dbReference type="Proteomes" id="UP001634394">
    <property type="component" value="Unassembled WGS sequence"/>
</dbReference>
<dbReference type="PANTHER" id="PTHR31751:SF42">
    <property type="entry name" value="PROTEIN CBG10204"/>
    <property type="match status" value="1"/>
</dbReference>